<dbReference type="AlphaFoldDB" id="A0AAI8VHI5"/>
<keyword evidence="2" id="KW-0472">Membrane</keyword>
<proteinExistence type="predicted"/>
<organism evidence="3 4">
    <name type="scientific">Anthostomella pinea</name>
    <dbReference type="NCBI Taxonomy" id="933095"/>
    <lineage>
        <taxon>Eukaryota</taxon>
        <taxon>Fungi</taxon>
        <taxon>Dikarya</taxon>
        <taxon>Ascomycota</taxon>
        <taxon>Pezizomycotina</taxon>
        <taxon>Sordariomycetes</taxon>
        <taxon>Xylariomycetidae</taxon>
        <taxon>Xylariales</taxon>
        <taxon>Xylariaceae</taxon>
        <taxon>Anthostomella</taxon>
    </lineage>
</organism>
<protein>
    <submittedName>
        <fullName evidence="3">Uu.00g123920.m01.CDS01</fullName>
    </submittedName>
</protein>
<feature type="transmembrane region" description="Helical" evidence="2">
    <location>
        <begin position="73"/>
        <end position="93"/>
    </location>
</feature>
<keyword evidence="4" id="KW-1185">Reference proteome</keyword>
<keyword evidence="2" id="KW-0812">Transmembrane</keyword>
<accession>A0AAI8VHI5</accession>
<evidence type="ECO:0000256" key="1">
    <source>
        <dbReference type="SAM" id="MobiDB-lite"/>
    </source>
</evidence>
<feature type="transmembrane region" description="Helical" evidence="2">
    <location>
        <begin position="499"/>
        <end position="532"/>
    </location>
</feature>
<keyword evidence="2" id="KW-1133">Transmembrane helix</keyword>
<comment type="caution">
    <text evidence="3">The sequence shown here is derived from an EMBL/GenBank/DDBJ whole genome shotgun (WGS) entry which is preliminary data.</text>
</comment>
<reference evidence="3" key="1">
    <citation type="submission" date="2023-10" db="EMBL/GenBank/DDBJ databases">
        <authorList>
            <person name="Hackl T."/>
        </authorList>
    </citation>
    <scope>NUCLEOTIDE SEQUENCE</scope>
</reference>
<feature type="transmembrane region" description="Helical" evidence="2">
    <location>
        <begin position="7"/>
        <end position="29"/>
    </location>
</feature>
<dbReference type="Proteomes" id="UP001295740">
    <property type="component" value="Unassembled WGS sequence"/>
</dbReference>
<feature type="region of interest" description="Disordered" evidence="1">
    <location>
        <begin position="550"/>
        <end position="571"/>
    </location>
</feature>
<gene>
    <name evidence="3" type="ORF">KHLLAP_LOCUS5466</name>
</gene>
<name>A0AAI8VHI5_9PEZI</name>
<sequence length="571" mass="63709">MASGPHLAFALFANALSIIFLSIALSHGVTYNDIPTLDSDQFPKEENCVYTNFRTSFRHRNSDMTIGQNVRTGLIVTGSVLLGMFVYGGLYALEHYLGSRTESKTYPILSRCTRSIVGKRRQPDEKAAKPTITGWSFAAVSLTGMLCSPIYSVLTRGYAAQVQDYDPFVDYDVVQLQQWLTRSAHLHAMMTNWRTPRPVSWWEDVGLLQNQLGDTLYPEPKTHGIGINAASWHGYRLAAKPMYDRSYALPPYHRFESLEARVHGTEVQVRCETITNKCNTPHAQGEFTSLNGPSTAKPALYEYEVDCRIPGMQPLVAIQGRSQPLRIVHQLVQNHDDLEEIPTHFFAIQDLRYDKQQDWWYQRPTVVQCRYEGYDSLVNVKMDSLVRPLEISADMEPYEDLTAADPKPMIQNISSIWGSDAGVFTSSIPFALNSNGDLLLQFIYVDILSATLTETAQAYWSLNRQHAEAAGWSDHVPLNGTAIREGIARTKYTEISGGGWVWLTFPIVLLVLCVGIIGGALARSLLAFWILMNSTDDAWLPLAQTDNGEAPGAATVFSDDDEPPSPSQCAP</sequence>
<evidence type="ECO:0000256" key="2">
    <source>
        <dbReference type="SAM" id="Phobius"/>
    </source>
</evidence>
<dbReference type="EMBL" id="CAUWAG010000007">
    <property type="protein sequence ID" value="CAJ2504998.1"/>
    <property type="molecule type" value="Genomic_DNA"/>
</dbReference>
<evidence type="ECO:0000313" key="3">
    <source>
        <dbReference type="EMBL" id="CAJ2504998.1"/>
    </source>
</evidence>
<evidence type="ECO:0000313" key="4">
    <source>
        <dbReference type="Proteomes" id="UP001295740"/>
    </source>
</evidence>